<gene>
    <name evidence="8 12" type="primary">atpC</name>
    <name evidence="12" type="ORF">IAB46_11365</name>
</gene>
<dbReference type="NCBIfam" id="TIGR01216">
    <property type="entry name" value="ATP_synt_epsi"/>
    <property type="match status" value="1"/>
</dbReference>
<evidence type="ECO:0000256" key="8">
    <source>
        <dbReference type="HAMAP-Rule" id="MF_00530"/>
    </source>
</evidence>
<comment type="similarity">
    <text evidence="2 8 9">Belongs to the ATPase epsilon chain family.</text>
</comment>
<dbReference type="Pfam" id="PF00401">
    <property type="entry name" value="ATP-synt_DE"/>
    <property type="match status" value="1"/>
</dbReference>
<evidence type="ECO:0000256" key="1">
    <source>
        <dbReference type="ARBA" id="ARBA00004202"/>
    </source>
</evidence>
<protein>
    <recommendedName>
        <fullName evidence="8">ATP synthase epsilon chain</fullName>
    </recommendedName>
    <alternativeName>
        <fullName evidence="8">ATP synthase F1 sector epsilon subunit</fullName>
    </alternativeName>
    <alternativeName>
        <fullName evidence="8">F-ATPase epsilon subunit</fullName>
    </alternativeName>
</protein>
<evidence type="ECO:0000313" key="13">
    <source>
        <dbReference type="Proteomes" id="UP000823927"/>
    </source>
</evidence>
<feature type="domain" description="ATP synthase F1 complex delta/epsilon subunit N-terminal" evidence="11">
    <location>
        <begin position="4"/>
        <end position="83"/>
    </location>
</feature>
<dbReference type="PANTHER" id="PTHR13822:SF10">
    <property type="entry name" value="ATP SYNTHASE EPSILON CHAIN, CHLOROPLASTIC"/>
    <property type="match status" value="1"/>
</dbReference>
<sequence length="138" mass="15325">MNTFSLEILASDKQFFSGRAASVVLPAPDGGVQILAHHENMIIAVVPGTVEFVTKDGESRACVVSSGFAEVINNRVRVMVLTAERPEDIDIVRAREAQERAREQLRQKMSIQEYHLSKMSLARAMSRLSAASKMRDHN</sequence>
<evidence type="ECO:0000256" key="4">
    <source>
        <dbReference type="ARBA" id="ARBA00023065"/>
    </source>
</evidence>
<dbReference type="Gene3D" id="1.20.5.440">
    <property type="entry name" value="ATP synthase delta/epsilon subunit, C-terminal domain"/>
    <property type="match status" value="1"/>
</dbReference>
<evidence type="ECO:0000259" key="10">
    <source>
        <dbReference type="Pfam" id="PF00401"/>
    </source>
</evidence>
<keyword evidence="7 8" id="KW-0066">ATP synthesis</keyword>
<reference evidence="12" key="1">
    <citation type="submission" date="2020-10" db="EMBL/GenBank/DDBJ databases">
        <authorList>
            <person name="Gilroy R."/>
        </authorList>
    </citation>
    <scope>NUCLEOTIDE SEQUENCE</scope>
    <source>
        <strain evidence="12">CHK178-757</strain>
    </source>
</reference>
<evidence type="ECO:0000256" key="3">
    <source>
        <dbReference type="ARBA" id="ARBA00022448"/>
    </source>
</evidence>
<dbReference type="Pfam" id="PF02823">
    <property type="entry name" value="ATP-synt_DE_N"/>
    <property type="match status" value="1"/>
</dbReference>
<comment type="function">
    <text evidence="8">Produces ATP from ADP in the presence of a proton gradient across the membrane.</text>
</comment>
<keyword evidence="3 8" id="KW-0813">Transport</keyword>
<dbReference type="InterPro" id="IPR036771">
    <property type="entry name" value="ATPsynth_dsu/esu_N"/>
</dbReference>
<dbReference type="Gene3D" id="2.60.15.10">
    <property type="entry name" value="F0F1 ATP synthase delta/epsilon subunit, N-terminal"/>
    <property type="match status" value="1"/>
</dbReference>
<evidence type="ECO:0000256" key="5">
    <source>
        <dbReference type="ARBA" id="ARBA00023136"/>
    </source>
</evidence>
<keyword evidence="6 8" id="KW-0139">CF(1)</keyword>
<dbReference type="HAMAP" id="MF_00530">
    <property type="entry name" value="ATP_synth_epsil_bac"/>
    <property type="match status" value="1"/>
</dbReference>
<name>A0A9D1F6F3_9FIRM</name>
<dbReference type="EMBL" id="DVIT01000044">
    <property type="protein sequence ID" value="HIS48126.1"/>
    <property type="molecule type" value="Genomic_DNA"/>
</dbReference>
<evidence type="ECO:0000313" key="12">
    <source>
        <dbReference type="EMBL" id="HIS48126.1"/>
    </source>
</evidence>
<comment type="subcellular location">
    <subcellularLocation>
        <location evidence="1 8">Cell membrane</location>
        <topology evidence="1 8">Peripheral membrane protein</topology>
    </subcellularLocation>
</comment>
<dbReference type="CDD" id="cd12152">
    <property type="entry name" value="F1-ATPase_delta"/>
    <property type="match status" value="1"/>
</dbReference>
<dbReference type="AlphaFoldDB" id="A0A9D1F6F3"/>
<dbReference type="GO" id="GO:0005886">
    <property type="term" value="C:plasma membrane"/>
    <property type="evidence" value="ECO:0007669"/>
    <property type="project" value="UniProtKB-SubCell"/>
</dbReference>
<evidence type="ECO:0000256" key="9">
    <source>
        <dbReference type="RuleBase" id="RU003656"/>
    </source>
</evidence>
<evidence type="ECO:0000256" key="7">
    <source>
        <dbReference type="ARBA" id="ARBA00023310"/>
    </source>
</evidence>
<comment type="subunit">
    <text evidence="8 9">F-type ATPases have 2 components, CF(1) - the catalytic core - and CF(0) - the membrane proton channel. CF(1) has five subunits: alpha(3), beta(3), gamma(1), delta(1), epsilon(1). CF(0) has three main subunits: a, b and c.</text>
</comment>
<accession>A0A9D1F6F3</accession>
<dbReference type="GO" id="GO:0045259">
    <property type="term" value="C:proton-transporting ATP synthase complex"/>
    <property type="evidence" value="ECO:0007669"/>
    <property type="project" value="UniProtKB-KW"/>
</dbReference>
<reference evidence="12" key="2">
    <citation type="journal article" date="2021" name="PeerJ">
        <title>Extensive microbial diversity within the chicken gut microbiome revealed by metagenomics and culture.</title>
        <authorList>
            <person name="Gilroy R."/>
            <person name="Ravi A."/>
            <person name="Getino M."/>
            <person name="Pursley I."/>
            <person name="Horton D.L."/>
            <person name="Alikhan N.F."/>
            <person name="Baker D."/>
            <person name="Gharbi K."/>
            <person name="Hall N."/>
            <person name="Watson M."/>
            <person name="Adriaenssens E.M."/>
            <person name="Foster-Nyarko E."/>
            <person name="Jarju S."/>
            <person name="Secka A."/>
            <person name="Antonio M."/>
            <person name="Oren A."/>
            <person name="Chaudhuri R.R."/>
            <person name="La Ragione R."/>
            <person name="Hildebrand F."/>
            <person name="Pallen M.J."/>
        </authorList>
    </citation>
    <scope>NUCLEOTIDE SEQUENCE</scope>
    <source>
        <strain evidence="12">CHK178-757</strain>
    </source>
</reference>
<dbReference type="Proteomes" id="UP000823927">
    <property type="component" value="Unassembled WGS sequence"/>
</dbReference>
<dbReference type="InterPro" id="IPR001469">
    <property type="entry name" value="ATP_synth_F1_dsu/esu"/>
</dbReference>
<evidence type="ECO:0000256" key="6">
    <source>
        <dbReference type="ARBA" id="ARBA00023196"/>
    </source>
</evidence>
<dbReference type="InterPro" id="IPR020547">
    <property type="entry name" value="ATP_synth_F1_esu_C"/>
</dbReference>
<organism evidence="12 13">
    <name type="scientific">Candidatus Scybalocola faecigallinarum</name>
    <dbReference type="NCBI Taxonomy" id="2840941"/>
    <lineage>
        <taxon>Bacteria</taxon>
        <taxon>Bacillati</taxon>
        <taxon>Bacillota</taxon>
        <taxon>Clostridia</taxon>
        <taxon>Lachnospirales</taxon>
        <taxon>Lachnospiraceae</taxon>
        <taxon>Lachnospiraceae incertae sedis</taxon>
        <taxon>Candidatus Scybalocola (ex Gilroy et al. 2021)</taxon>
    </lineage>
</organism>
<evidence type="ECO:0000256" key="2">
    <source>
        <dbReference type="ARBA" id="ARBA00005712"/>
    </source>
</evidence>
<dbReference type="SUPFAM" id="SSF46604">
    <property type="entry name" value="Epsilon subunit of F1F0-ATP synthase C-terminal domain"/>
    <property type="match status" value="1"/>
</dbReference>
<feature type="domain" description="ATP synthase epsilon subunit C-terminal" evidence="10">
    <location>
        <begin position="87"/>
        <end position="131"/>
    </location>
</feature>
<keyword evidence="8" id="KW-1003">Cell membrane</keyword>
<evidence type="ECO:0000259" key="11">
    <source>
        <dbReference type="Pfam" id="PF02823"/>
    </source>
</evidence>
<dbReference type="GO" id="GO:0046933">
    <property type="term" value="F:proton-transporting ATP synthase activity, rotational mechanism"/>
    <property type="evidence" value="ECO:0007669"/>
    <property type="project" value="UniProtKB-UniRule"/>
</dbReference>
<dbReference type="GO" id="GO:0005524">
    <property type="term" value="F:ATP binding"/>
    <property type="evidence" value="ECO:0007669"/>
    <property type="project" value="UniProtKB-UniRule"/>
</dbReference>
<proteinExistence type="inferred from homology"/>
<keyword evidence="8" id="KW-0375">Hydrogen ion transport</keyword>
<dbReference type="SUPFAM" id="SSF51344">
    <property type="entry name" value="Epsilon subunit of F1F0-ATP synthase N-terminal domain"/>
    <property type="match status" value="1"/>
</dbReference>
<dbReference type="PANTHER" id="PTHR13822">
    <property type="entry name" value="ATP SYNTHASE DELTA/EPSILON CHAIN"/>
    <property type="match status" value="1"/>
</dbReference>
<dbReference type="InterPro" id="IPR036794">
    <property type="entry name" value="ATP_F1_dsu/esu_C_sf"/>
</dbReference>
<dbReference type="InterPro" id="IPR020546">
    <property type="entry name" value="ATP_synth_F1_dsu/esu_N"/>
</dbReference>
<comment type="caution">
    <text evidence="12">The sequence shown here is derived from an EMBL/GenBank/DDBJ whole genome shotgun (WGS) entry which is preliminary data.</text>
</comment>
<keyword evidence="4 8" id="KW-0406">Ion transport</keyword>
<keyword evidence="5 8" id="KW-0472">Membrane</keyword>